<dbReference type="Proteomes" id="UP001233271">
    <property type="component" value="Chromosome 4"/>
</dbReference>
<keyword evidence="2 4" id="KW-0040">ANK repeat</keyword>
<dbReference type="GO" id="GO:0000062">
    <property type="term" value="F:fatty-acyl-CoA binding"/>
    <property type="evidence" value="ECO:0007669"/>
    <property type="project" value="InterPro"/>
</dbReference>
<dbReference type="AlphaFoldDB" id="A0AA48L4E2"/>
<feature type="domain" description="Peptidase A2" evidence="6">
    <location>
        <begin position="177"/>
        <end position="190"/>
    </location>
</feature>
<dbReference type="PROSITE" id="PS50297">
    <property type="entry name" value="ANK_REP_REGION"/>
    <property type="match status" value="1"/>
</dbReference>
<dbReference type="EMBL" id="AP028215">
    <property type="protein sequence ID" value="BEI91745.1"/>
    <property type="molecule type" value="Genomic_DNA"/>
</dbReference>
<dbReference type="PROSITE" id="PS51228">
    <property type="entry name" value="ACB_2"/>
    <property type="match status" value="1"/>
</dbReference>
<evidence type="ECO:0000256" key="3">
    <source>
        <dbReference type="ARBA" id="ARBA00023121"/>
    </source>
</evidence>
<organism evidence="8 9">
    <name type="scientific">Cutaneotrichosporon cavernicola</name>
    <dbReference type="NCBI Taxonomy" id="279322"/>
    <lineage>
        <taxon>Eukaryota</taxon>
        <taxon>Fungi</taxon>
        <taxon>Dikarya</taxon>
        <taxon>Basidiomycota</taxon>
        <taxon>Agaricomycotina</taxon>
        <taxon>Tremellomycetes</taxon>
        <taxon>Trichosporonales</taxon>
        <taxon>Trichosporonaceae</taxon>
        <taxon>Cutaneotrichosporon</taxon>
    </lineage>
</organism>
<dbReference type="InterPro" id="IPR035984">
    <property type="entry name" value="Acyl-CoA-binding_sf"/>
</dbReference>
<evidence type="ECO:0000256" key="1">
    <source>
        <dbReference type="ARBA" id="ARBA00022737"/>
    </source>
</evidence>
<proteinExistence type="predicted"/>
<evidence type="ECO:0008006" key="10">
    <source>
        <dbReference type="Google" id="ProtNLM"/>
    </source>
</evidence>
<dbReference type="SUPFAM" id="SSF48403">
    <property type="entry name" value="Ankyrin repeat"/>
    <property type="match status" value="1"/>
</dbReference>
<protein>
    <recommendedName>
        <fullName evidence="10">Ankyrin</fullName>
    </recommendedName>
</protein>
<feature type="domain" description="ACB" evidence="7">
    <location>
        <begin position="1"/>
        <end position="91"/>
    </location>
</feature>
<dbReference type="InterPro" id="IPR002110">
    <property type="entry name" value="Ankyrin_rpt"/>
</dbReference>
<dbReference type="SMART" id="SM00248">
    <property type="entry name" value="ANK"/>
    <property type="match status" value="2"/>
</dbReference>
<name>A0AA48L4E2_9TREE</name>
<dbReference type="Gene3D" id="1.25.40.20">
    <property type="entry name" value="Ankyrin repeat-containing domain"/>
    <property type="match status" value="1"/>
</dbReference>
<dbReference type="KEGG" id="ccac:CcaHIS019_0405650"/>
<dbReference type="RefSeq" id="XP_060457010.1">
    <property type="nucleotide sequence ID" value="XM_060600414.1"/>
</dbReference>
<accession>A0AA48L4E2</accession>
<dbReference type="InterPro" id="IPR014352">
    <property type="entry name" value="FERM/acyl-CoA-bd_prot_sf"/>
</dbReference>
<dbReference type="PANTHER" id="PTHR24119">
    <property type="entry name" value="ACYL-COA-BINDING DOMAIN-CONTAINING PROTEIN 6"/>
    <property type="match status" value="1"/>
</dbReference>
<feature type="repeat" description="ANK" evidence="4">
    <location>
        <begin position="160"/>
        <end position="192"/>
    </location>
</feature>
<dbReference type="InterPro" id="IPR001995">
    <property type="entry name" value="Peptidase_A2_cat"/>
</dbReference>
<dbReference type="GO" id="GO:0006508">
    <property type="term" value="P:proteolysis"/>
    <property type="evidence" value="ECO:0007669"/>
    <property type="project" value="InterPro"/>
</dbReference>
<dbReference type="Pfam" id="PF12796">
    <property type="entry name" value="Ank_2"/>
    <property type="match status" value="1"/>
</dbReference>
<dbReference type="PANTHER" id="PTHR24119:SF0">
    <property type="entry name" value="ACYL-COA-BINDING DOMAIN-CONTAINING PROTEIN 6"/>
    <property type="match status" value="1"/>
</dbReference>
<evidence type="ECO:0000259" key="7">
    <source>
        <dbReference type="PROSITE" id="PS51228"/>
    </source>
</evidence>
<keyword evidence="1" id="KW-0677">Repeat</keyword>
<reference evidence="8" key="1">
    <citation type="journal article" date="2023" name="BMC Genomics">
        <title>Chromosome-level genome assemblies of Cutaneotrichosporon spp. (Trichosporonales, Basidiomycota) reveal imbalanced evolution between nucleotide sequences and chromosome synteny.</title>
        <authorList>
            <person name="Kobayashi Y."/>
            <person name="Kayamori A."/>
            <person name="Aoki K."/>
            <person name="Shiwa Y."/>
            <person name="Matsutani M."/>
            <person name="Fujita N."/>
            <person name="Sugita T."/>
            <person name="Iwasaki W."/>
            <person name="Tanaka N."/>
            <person name="Takashima M."/>
        </authorList>
    </citation>
    <scope>NUCLEOTIDE SEQUENCE</scope>
    <source>
        <strain evidence="8">HIS019</strain>
    </source>
</reference>
<keyword evidence="9" id="KW-1185">Reference proteome</keyword>
<evidence type="ECO:0000256" key="4">
    <source>
        <dbReference type="PROSITE-ProRule" id="PRU00023"/>
    </source>
</evidence>
<feature type="region of interest" description="Disordered" evidence="5">
    <location>
        <begin position="87"/>
        <end position="115"/>
    </location>
</feature>
<dbReference type="GeneID" id="85495615"/>
<gene>
    <name evidence="8" type="ORF">CcaverHIS019_0405650</name>
</gene>
<dbReference type="InterPro" id="IPR000582">
    <property type="entry name" value="Acyl-CoA-binding_protein"/>
</dbReference>
<dbReference type="Gene3D" id="1.20.80.10">
    <property type="match status" value="1"/>
</dbReference>
<dbReference type="SUPFAM" id="SSF47027">
    <property type="entry name" value="Acyl-CoA binding protein"/>
    <property type="match status" value="1"/>
</dbReference>
<evidence type="ECO:0000313" key="8">
    <source>
        <dbReference type="EMBL" id="BEI91745.1"/>
    </source>
</evidence>
<evidence type="ECO:0000256" key="5">
    <source>
        <dbReference type="SAM" id="MobiDB-lite"/>
    </source>
</evidence>
<dbReference type="InterPro" id="IPR036770">
    <property type="entry name" value="Ankyrin_rpt-contain_sf"/>
</dbReference>
<dbReference type="PROSITE" id="PS50088">
    <property type="entry name" value="ANK_REPEAT"/>
    <property type="match status" value="1"/>
</dbReference>
<dbReference type="GO" id="GO:0004190">
    <property type="term" value="F:aspartic-type endopeptidase activity"/>
    <property type="evidence" value="ECO:0007669"/>
    <property type="project" value="InterPro"/>
</dbReference>
<sequence>MSEFENASNWLTSSSYGGHLDNETKLELYGLYKFAHSGFGPTGKRPGIFHFEARHKHDSWCRVATAFSGRPDDAKARYVETARQAGWKGLGASASPEDEEEEEPRKTGGTGFGPSVSVMAREEGHEDASASALHDAASQGDTEALAKLLDGTNVNGKDEYGFTLLHLAADRGRVEAVKLLLDRGADKSVLDPDGQTAHDIAAVSGREEIMVLLQ</sequence>
<dbReference type="Pfam" id="PF00887">
    <property type="entry name" value="ACBP"/>
    <property type="match status" value="1"/>
</dbReference>
<evidence type="ECO:0000256" key="2">
    <source>
        <dbReference type="ARBA" id="ARBA00023043"/>
    </source>
</evidence>
<evidence type="ECO:0000313" key="9">
    <source>
        <dbReference type="Proteomes" id="UP001233271"/>
    </source>
</evidence>
<evidence type="ECO:0000259" key="6">
    <source>
        <dbReference type="PROSITE" id="PS50175"/>
    </source>
</evidence>
<dbReference type="PROSITE" id="PS50175">
    <property type="entry name" value="ASP_PROT_RETROV"/>
    <property type="match status" value="1"/>
</dbReference>
<keyword evidence="3" id="KW-0446">Lipid-binding</keyword>